<dbReference type="InterPro" id="IPR038475">
    <property type="entry name" value="RecG_C_sf"/>
</dbReference>
<keyword evidence="3" id="KW-1185">Reference proteome</keyword>
<dbReference type="Pfam" id="PF04326">
    <property type="entry name" value="SLFN_AlbA_2"/>
    <property type="match status" value="1"/>
</dbReference>
<dbReference type="eggNOG" id="COG2865">
    <property type="taxonomic scope" value="Bacteria"/>
</dbReference>
<evidence type="ECO:0000313" key="3">
    <source>
        <dbReference type="Proteomes" id="UP000014113"/>
    </source>
</evidence>
<dbReference type="PANTHER" id="PTHR30595:SF6">
    <property type="entry name" value="SCHLAFEN ALBA-2 DOMAIN-CONTAINING PROTEIN"/>
    <property type="match status" value="1"/>
</dbReference>
<dbReference type="STRING" id="1121865.OMW_01992"/>
<reference evidence="2 3" key="1">
    <citation type="submission" date="2013-03" db="EMBL/GenBank/DDBJ databases">
        <title>The Genome Sequence of Enterococcus columbae ATCC_51263 (PacBio/Illumina hybrid assembly).</title>
        <authorList>
            <consortium name="The Broad Institute Genomics Platform"/>
            <consortium name="The Broad Institute Genome Sequencing Center for Infectious Disease"/>
            <person name="Earl A."/>
            <person name="Russ C."/>
            <person name="Gilmore M."/>
            <person name="Surin D."/>
            <person name="Walker B."/>
            <person name="Young S."/>
            <person name="Zeng Q."/>
            <person name="Gargeya S."/>
            <person name="Fitzgerald M."/>
            <person name="Haas B."/>
            <person name="Abouelleil A."/>
            <person name="Allen A.W."/>
            <person name="Alvarado L."/>
            <person name="Arachchi H.M."/>
            <person name="Berlin A.M."/>
            <person name="Chapman S.B."/>
            <person name="Gainer-Dewar J."/>
            <person name="Goldberg J."/>
            <person name="Griggs A."/>
            <person name="Gujja S."/>
            <person name="Hansen M."/>
            <person name="Howarth C."/>
            <person name="Imamovic A."/>
            <person name="Ireland A."/>
            <person name="Larimer J."/>
            <person name="McCowan C."/>
            <person name="Murphy C."/>
            <person name="Pearson M."/>
            <person name="Poon T.W."/>
            <person name="Priest M."/>
            <person name="Roberts A."/>
            <person name="Saif S."/>
            <person name="Shea T."/>
            <person name="Sisk P."/>
            <person name="Sykes S."/>
            <person name="Wortman J."/>
            <person name="Nusbaum C."/>
            <person name="Birren B."/>
        </authorList>
    </citation>
    <scope>NUCLEOTIDE SEQUENCE [LARGE SCALE GENOMIC DNA]</scope>
    <source>
        <strain evidence="2 3">ATCC 51263</strain>
    </source>
</reference>
<dbReference type="PANTHER" id="PTHR30595">
    <property type="entry name" value="GLPR-RELATED TRANSCRIPTIONAL REPRESSOR"/>
    <property type="match status" value="1"/>
</dbReference>
<name>S0KDV0_9ENTE</name>
<dbReference type="Gene3D" id="3.30.565.60">
    <property type="match status" value="1"/>
</dbReference>
<dbReference type="EMBL" id="ASWJ01000011">
    <property type="protein sequence ID" value="EOW79952.1"/>
    <property type="molecule type" value="Genomic_DNA"/>
</dbReference>
<feature type="domain" description="Schlafen AlbA-2" evidence="1">
    <location>
        <begin position="7"/>
        <end position="131"/>
    </location>
</feature>
<dbReference type="Proteomes" id="UP000014113">
    <property type="component" value="Unassembled WGS sequence"/>
</dbReference>
<accession>S0KDV0</accession>
<sequence length="496" mass="57920">MNILQPEGRYVEYKAAKNDLPNDLWETYSAFANTQGGKIILGISEVKKRKYEVTGVINPEKRIDKFWQLVTNPQKVSVNLLDEQDIQIIDIEGKQVIEINVPEANYYQKPIYINGHKEMAYKRIGEEDKQVTDEEYKYMIVNSHDGIDNVVLKHFDIDDLNKKDILAYRSLLIEVTGEEKYADMSLQELLINLGVMKRDRLGDKKSYGLTLGGLLFFGKYNSIVEYYPNFQLDYLKKATSFEADWQDRISIGDKDYPDMNIFSFYMKVLDKLILSVENRFHLNEKMARDSYYNDISKAIREALTNSIVHAYYGSSDTIKIIDYDDYWEFYNPGDMKVTKEEFIHGGTSRVRNSVISILFRRIGFVERAGSGGPRIFDAVSRHRLKIPEIYSTDKDTTIRIWKFEPMSYYKTRSLEEQKLLKEILQSGSVTKSMALVDLKMTEHAYRTAINTLLEDQIIKKIGKSRNTKYVISYSEEGYIQSRKKWLVEYNDRLKNT</sequence>
<dbReference type="InterPro" id="IPR038461">
    <property type="entry name" value="Schlafen_AlbA_2_dom_sf"/>
</dbReference>
<dbReference type="RefSeq" id="WP_016184098.1">
    <property type="nucleotide sequence ID" value="NZ_JXKI01000012.1"/>
</dbReference>
<dbReference type="Pfam" id="PF13749">
    <property type="entry name" value="HATPase_c_4"/>
    <property type="match status" value="1"/>
</dbReference>
<protein>
    <recommendedName>
        <fullName evidence="1">Schlafen AlbA-2 domain-containing protein</fullName>
    </recommendedName>
</protein>
<gene>
    <name evidence="2" type="ORF">I568_02303</name>
</gene>
<dbReference type="InterPro" id="IPR007421">
    <property type="entry name" value="Schlafen_AlbA_2_dom"/>
</dbReference>
<evidence type="ECO:0000259" key="1">
    <source>
        <dbReference type="Pfam" id="PF04326"/>
    </source>
</evidence>
<comment type="caution">
    <text evidence="2">The sequence shown here is derived from an EMBL/GenBank/DDBJ whole genome shotgun (WGS) entry which is preliminary data.</text>
</comment>
<proteinExistence type="predicted"/>
<organism evidence="2 3">
    <name type="scientific">Enterococcus columbae DSM 7374 = ATCC 51263</name>
    <dbReference type="NCBI Taxonomy" id="1121865"/>
    <lineage>
        <taxon>Bacteria</taxon>
        <taxon>Bacillati</taxon>
        <taxon>Bacillota</taxon>
        <taxon>Bacilli</taxon>
        <taxon>Lactobacillales</taxon>
        <taxon>Enterococcaceae</taxon>
        <taxon>Enterococcus</taxon>
    </lineage>
</organism>
<dbReference type="PATRIC" id="fig|1121865.3.peg.1939"/>
<evidence type="ECO:0000313" key="2">
    <source>
        <dbReference type="EMBL" id="EOW79952.1"/>
    </source>
</evidence>
<dbReference type="Gene3D" id="3.30.950.30">
    <property type="entry name" value="Schlafen, AAA domain"/>
    <property type="match status" value="1"/>
</dbReference>
<dbReference type="AlphaFoldDB" id="S0KDV0"/>
<dbReference type="OrthoDB" id="9768354at2"/>